<organism evidence="1 2">
    <name type="scientific">Branchiostoma lanceolatum</name>
    <name type="common">Common lancelet</name>
    <name type="synonym">Amphioxus lanceolatum</name>
    <dbReference type="NCBI Taxonomy" id="7740"/>
    <lineage>
        <taxon>Eukaryota</taxon>
        <taxon>Metazoa</taxon>
        <taxon>Chordata</taxon>
        <taxon>Cephalochordata</taxon>
        <taxon>Leptocardii</taxon>
        <taxon>Amphioxiformes</taxon>
        <taxon>Branchiostomatidae</taxon>
        <taxon>Branchiostoma</taxon>
    </lineage>
</organism>
<dbReference type="EMBL" id="OV696688">
    <property type="protein sequence ID" value="CAH1256133.1"/>
    <property type="molecule type" value="Genomic_DNA"/>
</dbReference>
<proteinExistence type="predicted"/>
<gene>
    <name evidence="1" type="primary">Hypp1596</name>
    <name evidence="1" type="ORF">BLAG_LOCUS14655</name>
</gene>
<keyword evidence="2" id="KW-1185">Reference proteome</keyword>
<dbReference type="AlphaFoldDB" id="A0A8K0EJI5"/>
<evidence type="ECO:0000313" key="1">
    <source>
        <dbReference type="EMBL" id="CAH1256133.1"/>
    </source>
</evidence>
<protein>
    <submittedName>
        <fullName evidence="1">Hypp1596 protein</fullName>
    </submittedName>
</protein>
<reference evidence="1" key="1">
    <citation type="submission" date="2022-01" db="EMBL/GenBank/DDBJ databases">
        <authorList>
            <person name="Braso-Vives M."/>
        </authorList>
    </citation>
    <scope>NUCLEOTIDE SEQUENCE</scope>
</reference>
<accession>A0A8K0EJI5</accession>
<name>A0A8K0EJI5_BRALA</name>
<sequence>MTLRLVICEEVTEKSSPICLAGREDNKPGSAGCWHVCPAVRLFVSSLTLLAERMFSTSAGVSGSVWPVTASCGPQVASTRLHHGSMWRAGSLYQAPEGAEKSRDKPN</sequence>
<dbReference type="Proteomes" id="UP000838412">
    <property type="component" value="Chromosome 3"/>
</dbReference>
<evidence type="ECO:0000313" key="2">
    <source>
        <dbReference type="Proteomes" id="UP000838412"/>
    </source>
</evidence>